<evidence type="ECO:0000259" key="21">
    <source>
        <dbReference type="PROSITE" id="PS51385"/>
    </source>
</evidence>
<comment type="similarity">
    <text evidence="18">Belongs to the NnrE/AIBP family.</text>
</comment>
<proteinExistence type="inferred from homology"/>
<evidence type="ECO:0000256" key="18">
    <source>
        <dbReference type="HAMAP-Rule" id="MF_01966"/>
    </source>
</evidence>
<dbReference type="InterPro" id="IPR000631">
    <property type="entry name" value="CARKD"/>
</dbReference>
<evidence type="ECO:0000256" key="7">
    <source>
        <dbReference type="ARBA" id="ARBA00022840"/>
    </source>
</evidence>
<dbReference type="InterPro" id="IPR029056">
    <property type="entry name" value="Ribokinase-like"/>
</dbReference>
<evidence type="ECO:0000256" key="8">
    <source>
        <dbReference type="ARBA" id="ARBA00022857"/>
    </source>
</evidence>
<comment type="catalytic activity">
    <reaction evidence="1 18 19">
        <text>(6R)-NADHX = (6S)-NADHX</text>
        <dbReference type="Rhea" id="RHEA:32215"/>
        <dbReference type="ChEBI" id="CHEBI:64074"/>
        <dbReference type="ChEBI" id="CHEBI:64075"/>
        <dbReference type="EC" id="5.1.99.6"/>
    </reaction>
</comment>
<comment type="similarity">
    <text evidence="3 19">In the N-terminal section; belongs to the NnrE/AIBP family.</text>
</comment>
<dbReference type="Proteomes" id="UP001252186">
    <property type="component" value="Unassembled WGS sequence"/>
</dbReference>
<dbReference type="InterPro" id="IPR004443">
    <property type="entry name" value="YjeF_N_dom"/>
</dbReference>
<name>A0ABU2Y4S8_9FLAO</name>
<keyword evidence="11 18" id="KW-0413">Isomerase</keyword>
<comment type="cofactor">
    <cofactor evidence="18 19">
        <name>K(+)</name>
        <dbReference type="ChEBI" id="CHEBI:29103"/>
    </cofactor>
    <text evidence="18 19">Binds 1 potassium ion per subunit.</text>
</comment>
<keyword evidence="6 17" id="KW-0547">Nucleotide-binding</keyword>
<sequence length="500" mass="54819">MKILSSDQMYAADAATLKNQGITSLELMERAATLCFNWIHEKLKGDPRRILVFCGVGNNGGDGLAIARHLIQHGYNISCYVLNYSEKRSGEFLENYNRLKEMGEWPTMINSSEEIPEIDSDDLIVDAIFGIGLKRTVSGFTSELIKKINAISPFSLAIDMPSGLYANNPNCEGDIILEATHTLTFQGPKLSFLLPNNAPFISSWEILNIALDEEYLQSIKTEYNVVTKFLICSIYKERDQFSHKGTFGHTLIIGGSYGKIGAAVLASRAALKAGSGLVSAYIPKCGYNILQASIPEVMVEVDSENELHHFNFKCNPTVIGIGPGIGTSEKTTKGLINFLKDNATPMVVDADALNIIALNKEFLNSLPKNSVLTPHPREFERLVGGWKNDYEKLEKLQSFSKEYKVIVVLKGKYSVIANGNQLYFNPTGNTALATGGSGDVLTGIITGLIAQGYDTFDAAIFGVYLHGLSAEIGMENLTEETFIASDILSYLSNAFREVKN</sequence>
<organism evidence="22 23">
    <name type="scientific">Urechidicola vernalis</name>
    <dbReference type="NCBI Taxonomy" id="3075600"/>
    <lineage>
        <taxon>Bacteria</taxon>
        <taxon>Pseudomonadati</taxon>
        <taxon>Bacteroidota</taxon>
        <taxon>Flavobacteriia</taxon>
        <taxon>Flavobacteriales</taxon>
        <taxon>Flavobacteriaceae</taxon>
        <taxon>Urechidicola</taxon>
    </lineage>
</organism>
<evidence type="ECO:0000256" key="15">
    <source>
        <dbReference type="ARBA" id="ARBA00048238"/>
    </source>
</evidence>
<keyword evidence="5 18" id="KW-0479">Metal-binding</keyword>
<comment type="caution">
    <text evidence="22">The sequence shown here is derived from an EMBL/GenBank/DDBJ whole genome shotgun (WGS) entry which is preliminary data.</text>
</comment>
<dbReference type="PROSITE" id="PS51383">
    <property type="entry name" value="YJEF_C_3"/>
    <property type="match status" value="1"/>
</dbReference>
<evidence type="ECO:0000313" key="22">
    <source>
        <dbReference type="EMBL" id="MDT0552659.1"/>
    </source>
</evidence>
<dbReference type="SUPFAM" id="SSF64153">
    <property type="entry name" value="YjeF N-terminal domain-like"/>
    <property type="match status" value="1"/>
</dbReference>
<dbReference type="RefSeq" id="WP_311592573.1">
    <property type="nucleotide sequence ID" value="NZ_JAVRHV010000002.1"/>
</dbReference>
<feature type="binding site" evidence="18">
    <location>
        <position position="59"/>
    </location>
    <ligand>
        <name>K(+)</name>
        <dbReference type="ChEBI" id="CHEBI:29103"/>
    </ligand>
</feature>
<evidence type="ECO:0000256" key="11">
    <source>
        <dbReference type="ARBA" id="ARBA00023235"/>
    </source>
</evidence>
<dbReference type="InterPro" id="IPR030677">
    <property type="entry name" value="Nnr"/>
</dbReference>
<feature type="binding site" evidence="17">
    <location>
        <begin position="410"/>
        <end position="414"/>
    </location>
    <ligand>
        <name>AMP</name>
        <dbReference type="ChEBI" id="CHEBI:456215"/>
    </ligand>
</feature>
<dbReference type="CDD" id="cd01171">
    <property type="entry name" value="YXKO-related"/>
    <property type="match status" value="1"/>
</dbReference>
<comment type="catalytic activity">
    <reaction evidence="2 18 19">
        <text>(6R)-NADPHX = (6S)-NADPHX</text>
        <dbReference type="Rhea" id="RHEA:32227"/>
        <dbReference type="ChEBI" id="CHEBI:64076"/>
        <dbReference type="ChEBI" id="CHEBI:64077"/>
        <dbReference type="EC" id="5.1.99.6"/>
    </reaction>
</comment>
<comment type="function">
    <text evidence="18">Catalyzes the epimerization of the S- and R-forms of NAD(P)HX, a damaged form of NAD(P)H that is a result of enzymatic or heat-dependent hydration. This is a prerequisite for the S-specific NAD(P)H-hydrate dehydratase to allow the repair of both epimers of NAD(P)HX.</text>
</comment>
<dbReference type="EMBL" id="JAVRHV010000002">
    <property type="protein sequence ID" value="MDT0552659.1"/>
    <property type="molecule type" value="Genomic_DNA"/>
</dbReference>
<keyword evidence="10 17" id="KW-0520">NAD</keyword>
<dbReference type="EC" id="4.2.1.136" evidence="19"/>
<evidence type="ECO:0000256" key="19">
    <source>
        <dbReference type="PIRNR" id="PIRNR017184"/>
    </source>
</evidence>
<feature type="binding site" evidence="17">
    <location>
        <position position="375"/>
    </location>
    <ligand>
        <name>(6S)-NADPHX</name>
        <dbReference type="ChEBI" id="CHEBI:64076"/>
    </ligand>
</feature>
<dbReference type="Pfam" id="PF01256">
    <property type="entry name" value="Carb_kinase"/>
    <property type="match status" value="1"/>
</dbReference>
<dbReference type="NCBIfam" id="TIGR00196">
    <property type="entry name" value="yjeF_cterm"/>
    <property type="match status" value="1"/>
</dbReference>
<evidence type="ECO:0000256" key="13">
    <source>
        <dbReference type="ARBA" id="ARBA00023268"/>
    </source>
</evidence>
<evidence type="ECO:0000259" key="20">
    <source>
        <dbReference type="PROSITE" id="PS51383"/>
    </source>
</evidence>
<comment type="function">
    <text evidence="17">Catalyzes the dehydration of the S-form of NAD(P)HX at the expense of ADP, which is converted to AMP. Together with NAD(P)HX epimerase, which catalyzes the epimerization of the S- and R-forms, the enzyme allows the repair of both epimers of NAD(P)HX, a damaged form of NAD(P)H that is a result of enzymatic or heat-dependent hydration.</text>
</comment>
<evidence type="ECO:0000313" key="23">
    <source>
        <dbReference type="Proteomes" id="UP001252186"/>
    </source>
</evidence>
<evidence type="ECO:0000256" key="10">
    <source>
        <dbReference type="ARBA" id="ARBA00023027"/>
    </source>
</evidence>
<feature type="binding site" evidence="18">
    <location>
        <position position="162"/>
    </location>
    <ligand>
        <name>K(+)</name>
        <dbReference type="ChEBI" id="CHEBI:29103"/>
    </ligand>
</feature>
<dbReference type="PANTHER" id="PTHR12592:SF0">
    <property type="entry name" value="ATP-DEPENDENT (S)-NAD(P)H-HYDRATE DEHYDRATASE"/>
    <property type="match status" value="1"/>
</dbReference>
<keyword evidence="12 17" id="KW-0456">Lyase</keyword>
<evidence type="ECO:0000256" key="6">
    <source>
        <dbReference type="ARBA" id="ARBA00022741"/>
    </source>
</evidence>
<evidence type="ECO:0000256" key="9">
    <source>
        <dbReference type="ARBA" id="ARBA00022958"/>
    </source>
</evidence>
<comment type="similarity">
    <text evidence="4 19">In the C-terminal section; belongs to the NnrD/CARKD family.</text>
</comment>
<feature type="binding site" evidence="17">
    <location>
        <position position="439"/>
    </location>
    <ligand>
        <name>(6S)-NADPHX</name>
        <dbReference type="ChEBI" id="CHEBI:64076"/>
    </ligand>
</feature>
<keyword evidence="13" id="KW-0511">Multifunctional enzyme</keyword>
<evidence type="ECO:0000256" key="3">
    <source>
        <dbReference type="ARBA" id="ARBA00006001"/>
    </source>
</evidence>
<gene>
    <name evidence="18" type="primary">nnrE</name>
    <name evidence="17" type="synonym">nnrD</name>
    <name evidence="22" type="ORF">RM519_05320</name>
</gene>
<dbReference type="Gene3D" id="3.40.50.10260">
    <property type="entry name" value="YjeF N-terminal domain"/>
    <property type="match status" value="1"/>
</dbReference>
<dbReference type="NCBIfam" id="TIGR00197">
    <property type="entry name" value="yjeF_nterm"/>
    <property type="match status" value="1"/>
</dbReference>
<dbReference type="EC" id="5.1.99.6" evidence="19"/>
<feature type="binding site" evidence="18">
    <location>
        <begin position="58"/>
        <end position="62"/>
    </location>
    <ligand>
        <name>(6S)-NADPHX</name>
        <dbReference type="ChEBI" id="CHEBI:64076"/>
    </ligand>
</feature>
<dbReference type="Pfam" id="PF03853">
    <property type="entry name" value="YjeF_N"/>
    <property type="match status" value="1"/>
</dbReference>
<feature type="domain" description="YjeF C-terminal" evidence="20">
    <location>
        <begin position="227"/>
        <end position="498"/>
    </location>
</feature>
<feature type="binding site" evidence="17">
    <location>
        <position position="324"/>
    </location>
    <ligand>
        <name>(6S)-NADPHX</name>
        <dbReference type="ChEBI" id="CHEBI:64076"/>
    </ligand>
</feature>
<feature type="binding site" evidence="18">
    <location>
        <position position="126"/>
    </location>
    <ligand>
        <name>K(+)</name>
        <dbReference type="ChEBI" id="CHEBI:29103"/>
    </ligand>
</feature>
<feature type="binding site" evidence="18">
    <location>
        <position position="159"/>
    </location>
    <ligand>
        <name>(6S)-NADPHX</name>
        <dbReference type="ChEBI" id="CHEBI:64076"/>
    </ligand>
</feature>
<dbReference type="InterPro" id="IPR017953">
    <property type="entry name" value="Carbohydrate_kinase_pred_CS"/>
</dbReference>
<evidence type="ECO:0000256" key="1">
    <source>
        <dbReference type="ARBA" id="ARBA00000013"/>
    </source>
</evidence>
<dbReference type="PIRSF" id="PIRSF017184">
    <property type="entry name" value="Nnr"/>
    <property type="match status" value="1"/>
</dbReference>
<dbReference type="Gene3D" id="3.40.1190.20">
    <property type="match status" value="1"/>
</dbReference>
<comment type="subunit">
    <text evidence="17">Homotetramer.</text>
</comment>
<accession>A0ABU2Y4S8</accession>
<feature type="domain" description="YjeF N-terminal" evidence="21">
    <location>
        <begin position="9"/>
        <end position="217"/>
    </location>
</feature>
<dbReference type="PROSITE" id="PS01050">
    <property type="entry name" value="YJEF_C_2"/>
    <property type="match status" value="1"/>
</dbReference>
<evidence type="ECO:0000256" key="4">
    <source>
        <dbReference type="ARBA" id="ARBA00009524"/>
    </source>
</evidence>
<dbReference type="PROSITE" id="PS51385">
    <property type="entry name" value="YJEF_N"/>
    <property type="match status" value="1"/>
</dbReference>
<dbReference type="HAMAP" id="MF_01966">
    <property type="entry name" value="NADHX_epimerase"/>
    <property type="match status" value="1"/>
</dbReference>
<comment type="caution">
    <text evidence="18">Lacks conserved residue(s) required for the propagation of feature annotation.</text>
</comment>
<reference evidence="22 23" key="1">
    <citation type="submission" date="2023-09" db="EMBL/GenBank/DDBJ databases">
        <authorList>
            <person name="Rey-Velasco X."/>
        </authorList>
    </citation>
    <scope>NUCLEOTIDE SEQUENCE [LARGE SCALE GENOMIC DNA]</scope>
    <source>
        <strain evidence="22 23">P050</strain>
    </source>
</reference>
<evidence type="ECO:0000256" key="16">
    <source>
        <dbReference type="ARBA" id="ARBA00049209"/>
    </source>
</evidence>
<feature type="binding site" evidence="17">
    <location>
        <position position="438"/>
    </location>
    <ligand>
        <name>AMP</name>
        <dbReference type="ChEBI" id="CHEBI:456215"/>
    </ligand>
</feature>
<comment type="cofactor">
    <cofactor evidence="17">
        <name>Mg(2+)</name>
        <dbReference type="ChEBI" id="CHEBI:18420"/>
    </cofactor>
</comment>
<feature type="binding site" evidence="18">
    <location>
        <begin position="130"/>
        <end position="136"/>
    </location>
    <ligand>
        <name>(6S)-NADPHX</name>
        <dbReference type="ChEBI" id="CHEBI:64076"/>
    </ligand>
</feature>
<evidence type="ECO:0000256" key="5">
    <source>
        <dbReference type="ARBA" id="ARBA00022723"/>
    </source>
</evidence>
<comment type="catalytic activity">
    <reaction evidence="16 17 19">
        <text>(6S)-NADPHX + ADP = AMP + phosphate + NADPH + H(+)</text>
        <dbReference type="Rhea" id="RHEA:32235"/>
        <dbReference type="ChEBI" id="CHEBI:15378"/>
        <dbReference type="ChEBI" id="CHEBI:43474"/>
        <dbReference type="ChEBI" id="CHEBI:57783"/>
        <dbReference type="ChEBI" id="CHEBI:64076"/>
        <dbReference type="ChEBI" id="CHEBI:456215"/>
        <dbReference type="ChEBI" id="CHEBI:456216"/>
        <dbReference type="EC" id="4.2.1.136"/>
    </reaction>
</comment>
<keyword evidence="9 18" id="KW-0630">Potassium</keyword>
<keyword evidence="8 17" id="KW-0521">NADP</keyword>
<evidence type="ECO:0000256" key="14">
    <source>
        <dbReference type="ARBA" id="ARBA00025153"/>
    </source>
</evidence>
<evidence type="ECO:0000256" key="17">
    <source>
        <dbReference type="HAMAP-Rule" id="MF_01965"/>
    </source>
</evidence>
<comment type="similarity">
    <text evidence="17">Belongs to the NnrD/CARKD family.</text>
</comment>
<evidence type="ECO:0000256" key="12">
    <source>
        <dbReference type="ARBA" id="ARBA00023239"/>
    </source>
</evidence>
<dbReference type="HAMAP" id="MF_01965">
    <property type="entry name" value="NADHX_dehydratase"/>
    <property type="match status" value="1"/>
</dbReference>
<dbReference type="InterPro" id="IPR036652">
    <property type="entry name" value="YjeF_N_dom_sf"/>
</dbReference>
<comment type="function">
    <text evidence="14 19">Bifunctional enzyme that catalyzes the epimerization of the S- and R-forms of NAD(P)HX and the dehydration of the S-form of NAD(P)HX at the expense of ADP, which is converted to AMP. This allows the repair of both epimers of NAD(P)HX, a damaged form of NAD(P)H that is a result of enzymatic or heat-dependent hydration.</text>
</comment>
<comment type="catalytic activity">
    <reaction evidence="15 17 19">
        <text>(6S)-NADHX + ADP = AMP + phosphate + NADH + H(+)</text>
        <dbReference type="Rhea" id="RHEA:32223"/>
        <dbReference type="ChEBI" id="CHEBI:15378"/>
        <dbReference type="ChEBI" id="CHEBI:43474"/>
        <dbReference type="ChEBI" id="CHEBI:57945"/>
        <dbReference type="ChEBI" id="CHEBI:64074"/>
        <dbReference type="ChEBI" id="CHEBI:456215"/>
        <dbReference type="ChEBI" id="CHEBI:456216"/>
        <dbReference type="EC" id="4.2.1.136"/>
    </reaction>
</comment>
<dbReference type="PANTHER" id="PTHR12592">
    <property type="entry name" value="ATP-DEPENDENT (S)-NAD(P)H-HYDRATE DEHYDRATASE FAMILY MEMBER"/>
    <property type="match status" value="1"/>
</dbReference>
<protein>
    <recommendedName>
        <fullName evidence="19">Bifunctional NAD(P)H-hydrate repair enzyme</fullName>
    </recommendedName>
    <alternativeName>
        <fullName evidence="19">Nicotinamide nucleotide repair protein</fullName>
    </alternativeName>
    <domain>
        <recommendedName>
            <fullName evidence="19">ADP-dependent (S)-NAD(P)H-hydrate dehydratase</fullName>
            <ecNumber evidence="19">4.2.1.136</ecNumber>
        </recommendedName>
        <alternativeName>
            <fullName evidence="19">ADP-dependent NAD(P)HX dehydratase</fullName>
        </alternativeName>
    </domain>
    <domain>
        <recommendedName>
            <fullName evidence="19">NAD(P)H-hydrate epimerase</fullName>
            <ecNumber evidence="19">5.1.99.6</ecNumber>
        </recommendedName>
    </domain>
</protein>
<keyword evidence="23" id="KW-1185">Reference proteome</keyword>
<keyword evidence="7 17" id="KW-0067">ATP-binding</keyword>
<evidence type="ECO:0000256" key="2">
    <source>
        <dbReference type="ARBA" id="ARBA00000909"/>
    </source>
</evidence>
<dbReference type="SUPFAM" id="SSF53613">
    <property type="entry name" value="Ribokinase-like"/>
    <property type="match status" value="1"/>
</dbReference>
<feature type="binding site" evidence="17">
    <location>
        <position position="262"/>
    </location>
    <ligand>
        <name>(6S)-NADPHX</name>
        <dbReference type="ChEBI" id="CHEBI:64076"/>
    </ligand>
</feature>